<dbReference type="Proteomes" id="UP000178429">
    <property type="component" value="Unassembled WGS sequence"/>
</dbReference>
<dbReference type="AlphaFoldDB" id="A0A1F8C1S3"/>
<dbReference type="EMBL" id="MGHL01000006">
    <property type="protein sequence ID" value="OGM70273.1"/>
    <property type="molecule type" value="Genomic_DNA"/>
</dbReference>
<gene>
    <name evidence="2" type="ORF">A2975_04350</name>
</gene>
<evidence type="ECO:0000313" key="2">
    <source>
        <dbReference type="EMBL" id="OGM70273.1"/>
    </source>
</evidence>
<dbReference type="Pfam" id="PF18135">
    <property type="entry name" value="Type_ISP_C"/>
    <property type="match status" value="1"/>
</dbReference>
<reference evidence="2 3" key="1">
    <citation type="journal article" date="2016" name="Nat. Commun.">
        <title>Thousands of microbial genomes shed light on interconnected biogeochemical processes in an aquifer system.</title>
        <authorList>
            <person name="Anantharaman K."/>
            <person name="Brown C.T."/>
            <person name="Hug L.A."/>
            <person name="Sharon I."/>
            <person name="Castelle C.J."/>
            <person name="Probst A.J."/>
            <person name="Thomas B.C."/>
            <person name="Singh A."/>
            <person name="Wilkins M.J."/>
            <person name="Karaoz U."/>
            <person name="Brodie E.L."/>
            <person name="Williams K.H."/>
            <person name="Hubbard S.S."/>
            <person name="Banfield J.F."/>
        </authorList>
    </citation>
    <scope>NUCLEOTIDE SEQUENCE [LARGE SCALE GENOMIC DNA]</scope>
</reference>
<evidence type="ECO:0000259" key="1">
    <source>
        <dbReference type="Pfam" id="PF18135"/>
    </source>
</evidence>
<protein>
    <recommendedName>
        <fullName evidence="1">Type ISP restriction-modification enzyme LLaBIII C-terminal specificity domain-containing protein</fullName>
    </recommendedName>
</protein>
<evidence type="ECO:0000313" key="3">
    <source>
        <dbReference type="Proteomes" id="UP000178429"/>
    </source>
</evidence>
<comment type="caution">
    <text evidence="2">The sequence shown here is derived from an EMBL/GenBank/DDBJ whole genome shotgun (WGS) entry which is preliminary data.</text>
</comment>
<name>A0A1F8C1S3_9BACT</name>
<dbReference type="STRING" id="1802525.A2975_04350"/>
<accession>A0A1F8C1S3</accession>
<proteinExistence type="predicted"/>
<sequence length="133" mass="15480">MKIDFPHIPYPKDKNSFKKLVALGTELRLLHLLESPKVNQFITTYPVAGSNVVEKPNYKDGKVFINESQYFGSVPEVAWNFWIGGYQPAQKWLKDRKDRTLTNEDIEHYQKMIVALVETERIMKEIDKIPNGL</sequence>
<dbReference type="InterPro" id="IPR041635">
    <property type="entry name" value="Type_ISP_LLaBIII_C"/>
</dbReference>
<feature type="domain" description="Type ISP restriction-modification enzyme LLaBIII C-terminal specificity" evidence="1">
    <location>
        <begin position="2"/>
        <end position="125"/>
    </location>
</feature>
<organism evidence="2 3">
    <name type="scientific">Candidatus Woesebacteria bacterium RIFCSPLOWO2_01_FULL_44_14</name>
    <dbReference type="NCBI Taxonomy" id="1802525"/>
    <lineage>
        <taxon>Bacteria</taxon>
        <taxon>Candidatus Woeseibacteriota</taxon>
    </lineage>
</organism>